<feature type="binding site" evidence="7">
    <location>
        <position position="105"/>
    </location>
    <ligand>
        <name>FAD</name>
        <dbReference type="ChEBI" id="CHEBI:57692"/>
    </ligand>
</feature>
<comment type="similarity">
    <text evidence="2 8">Belongs to the flavoprotein pyridine nucleotide cytochrome reductase family.</text>
</comment>
<organism evidence="10 11">
    <name type="scientific">Pyrocoelia pectoralis</name>
    <dbReference type="NCBI Taxonomy" id="417401"/>
    <lineage>
        <taxon>Eukaryota</taxon>
        <taxon>Metazoa</taxon>
        <taxon>Ecdysozoa</taxon>
        <taxon>Arthropoda</taxon>
        <taxon>Hexapoda</taxon>
        <taxon>Insecta</taxon>
        <taxon>Pterygota</taxon>
        <taxon>Neoptera</taxon>
        <taxon>Endopterygota</taxon>
        <taxon>Coleoptera</taxon>
        <taxon>Polyphaga</taxon>
        <taxon>Elateriformia</taxon>
        <taxon>Elateroidea</taxon>
        <taxon>Lampyridae</taxon>
        <taxon>Lampyrinae</taxon>
        <taxon>Pyrocoelia</taxon>
    </lineage>
</organism>
<dbReference type="Proteomes" id="UP001329430">
    <property type="component" value="Chromosome 10"/>
</dbReference>
<feature type="domain" description="FAD-binding FR-type" evidence="9">
    <location>
        <begin position="49"/>
        <end position="155"/>
    </location>
</feature>
<dbReference type="PRINTS" id="PR00371">
    <property type="entry name" value="FPNCR"/>
</dbReference>
<accession>A0AAN7UUT3</accession>
<comment type="caution">
    <text evidence="10">The sequence shown here is derived from an EMBL/GenBank/DDBJ whole genome shotgun (WGS) entry which is preliminary data.</text>
</comment>
<evidence type="ECO:0000313" key="10">
    <source>
        <dbReference type="EMBL" id="KAK5638595.1"/>
    </source>
</evidence>
<feature type="binding site" evidence="7">
    <location>
        <position position="131"/>
    </location>
    <ligand>
        <name>FAD</name>
        <dbReference type="ChEBI" id="CHEBI:57692"/>
    </ligand>
</feature>
<protein>
    <recommendedName>
        <fullName evidence="8">NADH-cytochrome b5 reductase</fullName>
        <ecNumber evidence="8">1.6.2.2</ecNumber>
    </recommendedName>
</protein>
<keyword evidence="11" id="KW-1185">Reference proteome</keyword>
<evidence type="ECO:0000256" key="6">
    <source>
        <dbReference type="ARBA" id="ARBA00023027"/>
    </source>
</evidence>
<feature type="binding site" evidence="7">
    <location>
        <position position="123"/>
    </location>
    <ligand>
        <name>FAD</name>
        <dbReference type="ChEBI" id="CHEBI:57692"/>
    </ligand>
</feature>
<dbReference type="InterPro" id="IPR019180">
    <property type="entry name" value="Oxidoreductase-like_N"/>
</dbReference>
<proteinExistence type="inferred from homology"/>
<comment type="cofactor">
    <cofactor evidence="1 7 8">
        <name>FAD</name>
        <dbReference type="ChEBI" id="CHEBI:57692"/>
    </cofactor>
</comment>
<evidence type="ECO:0000256" key="7">
    <source>
        <dbReference type="PIRSR" id="PIRSR601834-1"/>
    </source>
</evidence>
<keyword evidence="3 7" id="KW-0285">Flavoprotein</keyword>
<dbReference type="InterPro" id="IPR008333">
    <property type="entry name" value="Cbr1-like_FAD-bd_dom"/>
</dbReference>
<evidence type="ECO:0000313" key="11">
    <source>
        <dbReference type="Proteomes" id="UP001329430"/>
    </source>
</evidence>
<dbReference type="Pfam" id="PF00175">
    <property type="entry name" value="NAD_binding_1"/>
    <property type="match status" value="1"/>
</dbReference>
<reference evidence="10 11" key="1">
    <citation type="journal article" date="2024" name="Insects">
        <title>An Improved Chromosome-Level Genome Assembly of the Firefly Pyrocoelia pectoralis.</title>
        <authorList>
            <person name="Fu X."/>
            <person name="Meyer-Rochow V.B."/>
            <person name="Ballantyne L."/>
            <person name="Zhu X."/>
        </authorList>
    </citation>
    <scope>NUCLEOTIDE SEQUENCE [LARGE SCALE GENOMIC DNA]</scope>
    <source>
        <strain evidence="10">XCY_ONT2</strain>
    </source>
</reference>
<feature type="binding site" evidence="7">
    <location>
        <position position="103"/>
    </location>
    <ligand>
        <name>FAD</name>
        <dbReference type="ChEBI" id="CHEBI:57692"/>
    </ligand>
</feature>
<dbReference type="EC" id="1.6.2.2" evidence="8"/>
<evidence type="ECO:0000256" key="5">
    <source>
        <dbReference type="ARBA" id="ARBA00023002"/>
    </source>
</evidence>
<dbReference type="InterPro" id="IPR001709">
    <property type="entry name" value="Flavoprot_Pyr_Nucl_cyt_Rdtase"/>
</dbReference>
<dbReference type="InterPro" id="IPR001834">
    <property type="entry name" value="CBR-like"/>
</dbReference>
<dbReference type="SUPFAM" id="SSF52343">
    <property type="entry name" value="Ferredoxin reductase-like, C-terminal NADP-linked domain"/>
    <property type="match status" value="1"/>
</dbReference>
<evidence type="ECO:0000259" key="9">
    <source>
        <dbReference type="PROSITE" id="PS51384"/>
    </source>
</evidence>
<keyword evidence="5 8" id="KW-0560">Oxidoreductase</keyword>
<dbReference type="InterPro" id="IPR017927">
    <property type="entry name" value="FAD-bd_FR_type"/>
</dbReference>
<dbReference type="InterPro" id="IPR017938">
    <property type="entry name" value="Riboflavin_synthase-like_b-brl"/>
</dbReference>
<dbReference type="PROSITE" id="PS51384">
    <property type="entry name" value="FAD_FR"/>
    <property type="match status" value="1"/>
</dbReference>
<dbReference type="InterPro" id="IPR001433">
    <property type="entry name" value="OxRdtase_FAD/NAD-bd"/>
</dbReference>
<dbReference type="SUPFAM" id="SSF63380">
    <property type="entry name" value="Riboflavin synthase domain-like"/>
    <property type="match status" value="1"/>
</dbReference>
<dbReference type="PRINTS" id="PR00406">
    <property type="entry name" value="CYTB5RDTASE"/>
</dbReference>
<dbReference type="Pfam" id="PF09791">
    <property type="entry name" value="Oxidored-like"/>
    <property type="match status" value="1"/>
</dbReference>
<feature type="binding site" evidence="7">
    <location>
        <position position="121"/>
    </location>
    <ligand>
        <name>FAD</name>
        <dbReference type="ChEBI" id="CHEBI:57692"/>
    </ligand>
</feature>
<dbReference type="CDD" id="cd06183">
    <property type="entry name" value="cyt_b5_reduct_like"/>
    <property type="match status" value="1"/>
</dbReference>
<gene>
    <name evidence="10" type="ORF">RI129_012890</name>
</gene>
<comment type="catalytic activity">
    <reaction evidence="8">
        <text>2 Fe(III)-[cytochrome b5] + NADH = 2 Fe(II)-[cytochrome b5] + NAD(+) + H(+)</text>
        <dbReference type="Rhea" id="RHEA:46680"/>
        <dbReference type="Rhea" id="RHEA-COMP:10438"/>
        <dbReference type="Rhea" id="RHEA-COMP:10439"/>
        <dbReference type="ChEBI" id="CHEBI:15378"/>
        <dbReference type="ChEBI" id="CHEBI:29033"/>
        <dbReference type="ChEBI" id="CHEBI:29034"/>
        <dbReference type="ChEBI" id="CHEBI:57540"/>
        <dbReference type="ChEBI" id="CHEBI:57945"/>
        <dbReference type="EC" id="1.6.2.2"/>
    </reaction>
</comment>
<keyword evidence="6 8" id="KW-0520">NAD</keyword>
<name>A0AAN7UUT3_9COLE</name>
<feature type="binding site" evidence="7">
    <location>
        <position position="130"/>
    </location>
    <ligand>
        <name>FAD</name>
        <dbReference type="ChEBI" id="CHEBI:57692"/>
    </ligand>
</feature>
<dbReference type="Gene3D" id="2.40.30.10">
    <property type="entry name" value="Translation factors"/>
    <property type="match status" value="1"/>
</dbReference>
<dbReference type="AlphaFoldDB" id="A0AAN7UUT3"/>
<evidence type="ECO:0000256" key="8">
    <source>
        <dbReference type="RuleBase" id="RU361226"/>
    </source>
</evidence>
<dbReference type="Pfam" id="PF00970">
    <property type="entry name" value="FAD_binding_6"/>
    <property type="match status" value="1"/>
</dbReference>
<evidence type="ECO:0000256" key="2">
    <source>
        <dbReference type="ARBA" id="ARBA00006105"/>
    </source>
</evidence>
<evidence type="ECO:0000256" key="4">
    <source>
        <dbReference type="ARBA" id="ARBA00022827"/>
    </source>
</evidence>
<dbReference type="InterPro" id="IPR039261">
    <property type="entry name" value="FNR_nucleotide-bd"/>
</dbReference>
<dbReference type="EMBL" id="JAVRBK010000010">
    <property type="protein sequence ID" value="KAK5638595.1"/>
    <property type="molecule type" value="Genomic_DNA"/>
</dbReference>
<dbReference type="PANTHER" id="PTHR19370">
    <property type="entry name" value="NADH-CYTOCHROME B5 REDUCTASE"/>
    <property type="match status" value="1"/>
</dbReference>
<evidence type="ECO:0000256" key="3">
    <source>
        <dbReference type="ARBA" id="ARBA00022630"/>
    </source>
</evidence>
<dbReference type="GO" id="GO:0090524">
    <property type="term" value="F:cytochrome-b5 reductase activity, acting on NADH"/>
    <property type="evidence" value="ECO:0007669"/>
    <property type="project" value="UniProtKB-EC"/>
</dbReference>
<evidence type="ECO:0000256" key="1">
    <source>
        <dbReference type="ARBA" id="ARBA00001974"/>
    </source>
</evidence>
<dbReference type="Gene3D" id="3.40.50.80">
    <property type="entry name" value="Nucleotide-binding domain of ferredoxin-NADP reductase (FNR) module"/>
    <property type="match status" value="1"/>
</dbReference>
<sequence length="290" mass="33510">MEPPLKPNESDCCNSGCNPCILDVYEDQLKKYLNQEPNRSHATNCISETAYTTFRLVGIEAHAQNTFIYTFEHINASNNLHLFYKPGQHFLIKAPRNGTYFTRAYTPIPTEKINHLTFTILIKLYKDGAMSNFFRKLKANDDTLWRGPYGDYNINYNLGHMLLIAQGTGIAPLYAIIHKIIQNENCETFLHLFLCCKKEDDIPLRNELYRLSSYWNFSYEIFLSQATDVKCKYNETVHIFRLSSNNIKSYFNNISVDNNQILICGSEMFNKDISQAVLDCNVDSTKIVPF</sequence>
<dbReference type="PANTHER" id="PTHR19370:SF184">
    <property type="entry name" value="NADH-CYTOCHROME B5 REDUCTASE-LIKE"/>
    <property type="match status" value="1"/>
</dbReference>
<keyword evidence="4 7" id="KW-0274">FAD</keyword>